<comment type="caution">
    <text evidence="9">The sequence shown here is derived from an EMBL/GenBank/DDBJ whole genome shotgun (WGS) entry which is preliminary data.</text>
</comment>
<evidence type="ECO:0000256" key="4">
    <source>
        <dbReference type="ARBA" id="ARBA00022989"/>
    </source>
</evidence>
<dbReference type="NCBIfam" id="TIGR00360">
    <property type="entry name" value="ComEC_N-term"/>
    <property type="match status" value="1"/>
</dbReference>
<sequence>MIISSIFGFISGIGVGSFFYINLGIFLALGFLIIIFFIYKNFVPEENRRVLVFISIFLLGTLCGLARVTFSNLYTTSQLGSFVEQKISTEGIIVGEPDVRENNTKLTVRLSQVNFLNSTTSVSEKILVTTSLYPEFHYGDKVAIVLTLKEPKNIDSGDGHVFDYKGYLKVRGIWYTASFVKISLISRGHGSLIKTGLFKIKHAFTASLNRVLPEPESSLMAGLLLGTKQSLGKDLLLEFQKTGVSHIIVLSGYNIAIVATSIMSFLSFLPKSFSFSFGIGSIILFTILSGGSASAWRAAIMVMAALVAKRYNRDYKASRVLGFAIVLMLAPNPLLLIFDPSFQLSVLATIGIIFVSPLIFPYFKWVTKKWEFREIISTTIATQLTVLPFLIYNTGLFSLVSLPVNILILATIPTTMFLGFITGIAGLISLYLSFIPAFFAYILLWYQLTVVHIGASLPFGSILLATFSPLVLIFTYLIIFLFLYFLKKQTI</sequence>
<feature type="transmembrane region" description="Helical" evidence="6">
    <location>
        <begin position="7"/>
        <end position="38"/>
    </location>
</feature>
<keyword evidence="2" id="KW-1003">Cell membrane</keyword>
<feature type="transmembrane region" description="Helical" evidence="6">
    <location>
        <begin position="247"/>
        <end position="269"/>
    </location>
</feature>
<dbReference type="PANTHER" id="PTHR30619">
    <property type="entry name" value="DNA INTERNALIZATION/COMPETENCE PROTEIN COMEC/REC2"/>
    <property type="match status" value="1"/>
</dbReference>
<name>A0A1G2T751_9BACT</name>
<dbReference type="AlphaFoldDB" id="A0A1G2T751"/>
<evidence type="ECO:0000256" key="6">
    <source>
        <dbReference type="SAM" id="Phobius"/>
    </source>
</evidence>
<comment type="subcellular location">
    <subcellularLocation>
        <location evidence="1">Cell membrane</location>
        <topology evidence="1">Multi-pass membrane protein</topology>
    </subcellularLocation>
</comment>
<dbReference type="Proteomes" id="UP000179264">
    <property type="component" value="Unassembled WGS sequence"/>
</dbReference>
<feature type="transmembrane region" description="Helical" evidence="6">
    <location>
        <begin position="438"/>
        <end position="455"/>
    </location>
</feature>
<feature type="transmembrane region" description="Helical" evidence="6">
    <location>
        <begin position="344"/>
        <end position="363"/>
    </location>
</feature>
<feature type="transmembrane region" description="Helical" evidence="6">
    <location>
        <begin position="50"/>
        <end position="70"/>
    </location>
</feature>
<keyword evidence="3 6" id="KW-0812">Transmembrane</keyword>
<dbReference type="PANTHER" id="PTHR30619:SF7">
    <property type="entry name" value="BETA-LACTAMASE DOMAIN PROTEIN"/>
    <property type="match status" value="1"/>
</dbReference>
<feature type="transmembrane region" description="Helical" evidence="6">
    <location>
        <begin position="375"/>
        <end position="400"/>
    </location>
</feature>
<dbReference type="InterPro" id="IPR004477">
    <property type="entry name" value="ComEC_N"/>
</dbReference>
<evidence type="ECO:0000256" key="3">
    <source>
        <dbReference type="ARBA" id="ARBA00022692"/>
    </source>
</evidence>
<evidence type="ECO:0008006" key="11">
    <source>
        <dbReference type="Google" id="ProtNLM"/>
    </source>
</evidence>
<dbReference type="GO" id="GO:0005886">
    <property type="term" value="C:plasma membrane"/>
    <property type="evidence" value="ECO:0007669"/>
    <property type="project" value="UniProtKB-SubCell"/>
</dbReference>
<feature type="transmembrane region" description="Helical" evidence="6">
    <location>
        <begin position="275"/>
        <end position="308"/>
    </location>
</feature>
<feature type="transmembrane region" description="Helical" evidence="6">
    <location>
        <begin position="461"/>
        <end position="486"/>
    </location>
</feature>
<feature type="transmembrane region" description="Helical" evidence="6">
    <location>
        <begin position="406"/>
        <end position="431"/>
    </location>
</feature>
<feature type="domain" description="DUF4131" evidence="8">
    <location>
        <begin position="23"/>
        <end position="183"/>
    </location>
</feature>
<evidence type="ECO:0000256" key="1">
    <source>
        <dbReference type="ARBA" id="ARBA00004651"/>
    </source>
</evidence>
<evidence type="ECO:0000313" key="9">
    <source>
        <dbReference type="EMBL" id="OHA93105.1"/>
    </source>
</evidence>
<dbReference type="InterPro" id="IPR025405">
    <property type="entry name" value="DUF4131"/>
</dbReference>
<evidence type="ECO:0000259" key="7">
    <source>
        <dbReference type="Pfam" id="PF03772"/>
    </source>
</evidence>
<dbReference type="Pfam" id="PF13567">
    <property type="entry name" value="DUF4131"/>
    <property type="match status" value="1"/>
</dbReference>
<evidence type="ECO:0000313" key="10">
    <source>
        <dbReference type="Proteomes" id="UP000179264"/>
    </source>
</evidence>
<keyword evidence="4 6" id="KW-1133">Transmembrane helix</keyword>
<dbReference type="InterPro" id="IPR052159">
    <property type="entry name" value="Competence_DNA_uptake"/>
</dbReference>
<evidence type="ECO:0000259" key="8">
    <source>
        <dbReference type="Pfam" id="PF13567"/>
    </source>
</evidence>
<keyword evidence="5 6" id="KW-0472">Membrane</keyword>
<feature type="domain" description="ComEC/Rec2-related protein" evidence="7">
    <location>
        <begin position="223"/>
        <end position="487"/>
    </location>
</feature>
<protein>
    <recommendedName>
        <fullName evidence="11">ComEC/Rec2-related protein domain-containing protein</fullName>
    </recommendedName>
</protein>
<dbReference type="Pfam" id="PF03772">
    <property type="entry name" value="Competence"/>
    <property type="match status" value="1"/>
</dbReference>
<dbReference type="EMBL" id="MHVL01000027">
    <property type="protein sequence ID" value="OHA93105.1"/>
    <property type="molecule type" value="Genomic_DNA"/>
</dbReference>
<reference evidence="9 10" key="1">
    <citation type="journal article" date="2016" name="Nat. Commun.">
        <title>Thousands of microbial genomes shed light on interconnected biogeochemical processes in an aquifer system.</title>
        <authorList>
            <person name="Anantharaman K."/>
            <person name="Brown C.T."/>
            <person name="Hug L.A."/>
            <person name="Sharon I."/>
            <person name="Castelle C.J."/>
            <person name="Probst A.J."/>
            <person name="Thomas B.C."/>
            <person name="Singh A."/>
            <person name="Wilkins M.J."/>
            <person name="Karaoz U."/>
            <person name="Brodie E.L."/>
            <person name="Williams K.H."/>
            <person name="Hubbard S.S."/>
            <person name="Banfield J.F."/>
        </authorList>
    </citation>
    <scope>NUCLEOTIDE SEQUENCE [LARGE SCALE GENOMIC DNA]</scope>
</reference>
<accession>A0A1G2T751</accession>
<gene>
    <name evidence="9" type="ORF">A2W58_03460</name>
</gene>
<evidence type="ECO:0000256" key="2">
    <source>
        <dbReference type="ARBA" id="ARBA00022475"/>
    </source>
</evidence>
<feature type="transmembrane region" description="Helical" evidence="6">
    <location>
        <begin position="320"/>
        <end position="338"/>
    </location>
</feature>
<organism evidence="9 10">
    <name type="scientific">Candidatus Zambryskibacteria bacterium RIFCSPHIGHO2_02_38_10.5</name>
    <dbReference type="NCBI Taxonomy" id="1802742"/>
    <lineage>
        <taxon>Bacteria</taxon>
        <taxon>Candidatus Zambryskiibacteriota</taxon>
    </lineage>
</organism>
<evidence type="ECO:0000256" key="5">
    <source>
        <dbReference type="ARBA" id="ARBA00023136"/>
    </source>
</evidence>
<proteinExistence type="predicted"/>